<dbReference type="eggNOG" id="arCOG06374">
    <property type="taxonomic scope" value="Archaea"/>
</dbReference>
<evidence type="ECO:0000313" key="1">
    <source>
        <dbReference type="EMBL" id="CAI48923.1"/>
    </source>
</evidence>
<dbReference type="RefSeq" id="WP_011322556.1">
    <property type="nucleotide sequence ID" value="NC_007426.1"/>
</dbReference>
<dbReference type="EnsemblBacteria" id="CAI48923">
    <property type="protein sequence ID" value="CAI48923"/>
    <property type="gene ID" value="NP_1664A"/>
</dbReference>
<evidence type="ECO:0000313" key="2">
    <source>
        <dbReference type="Proteomes" id="UP000002698"/>
    </source>
</evidence>
<keyword evidence="2" id="KW-1185">Reference proteome</keyword>
<dbReference type="Proteomes" id="UP000002698">
    <property type="component" value="Chromosome"/>
</dbReference>
<gene>
    <name evidence="1" type="ordered locus">NP_1664A</name>
</gene>
<accession>A0A1U7EV90</accession>
<dbReference type="EMBL" id="CR936257">
    <property type="protein sequence ID" value="CAI48923.1"/>
    <property type="molecule type" value="Genomic_DNA"/>
</dbReference>
<dbReference type="STRING" id="348780.NP_1664A"/>
<sequence length="50" mass="5714">MTDTDDAIETFLAESETVLEEYDQGYADADATLRQLRQHIETLREAHDDA</sequence>
<name>A0A1U7EV90_NATPD</name>
<organism evidence="1 2">
    <name type="scientific">Natronomonas pharaonis (strain ATCC 35678 / DSM 2160 / CIP 103997 / JCM 8858 / NBRC 14720 / NCIMB 2260 / Gabara)</name>
    <name type="common">Halobacterium pharaonis</name>
    <dbReference type="NCBI Taxonomy" id="348780"/>
    <lineage>
        <taxon>Archaea</taxon>
        <taxon>Methanobacteriati</taxon>
        <taxon>Methanobacteriota</taxon>
        <taxon>Stenosarchaea group</taxon>
        <taxon>Halobacteria</taxon>
        <taxon>Halobacteriales</taxon>
        <taxon>Natronomonadaceae</taxon>
        <taxon>Natronomonas</taxon>
    </lineage>
</organism>
<dbReference type="OrthoDB" id="211218at2157"/>
<dbReference type="AlphaFoldDB" id="A0A1U7EV90"/>
<protein>
    <submittedName>
        <fullName evidence="1">Uncharacterized protein</fullName>
    </submittedName>
</protein>
<proteinExistence type="predicted"/>
<dbReference type="GeneID" id="54763311"/>
<reference evidence="1 2" key="1">
    <citation type="journal article" date="2005" name="Genome Res.">
        <title>Living with two extremes: conclusions from the genome sequence of Natronomonas pharaonis.</title>
        <authorList>
            <person name="Falb M."/>
            <person name="Pfeiffer F."/>
            <person name="Palm P."/>
            <person name="Rodewald K."/>
            <person name="Hickmann V."/>
            <person name="Tittor J."/>
            <person name="Oesterhelt D."/>
        </authorList>
    </citation>
    <scope>NUCLEOTIDE SEQUENCE [LARGE SCALE GENOMIC DNA]</scope>
    <source>
        <strain evidence="2">ATCC 35678 / DSM 2160 / CIP 103997 / JCM 8858 / NBRC 14720 / NCIMB 2260 / Gabara</strain>
    </source>
</reference>
<dbReference type="KEGG" id="nph:NP_1664A"/>
<dbReference type="HOGENOM" id="CLU_210687_0_0_2"/>